<evidence type="ECO:0000313" key="14">
    <source>
        <dbReference type="Proteomes" id="UP001209540"/>
    </source>
</evidence>
<keyword evidence="8 10" id="KW-0012">Acyltransferase</keyword>
<evidence type="ECO:0000256" key="4">
    <source>
        <dbReference type="ARBA" id="ARBA00022989"/>
    </source>
</evidence>
<protein>
    <recommendedName>
        <fullName evidence="10">Palmitoyltransferase</fullName>
        <ecNumber evidence="10">2.3.1.225</ecNumber>
    </recommendedName>
</protein>
<evidence type="ECO:0000256" key="7">
    <source>
        <dbReference type="ARBA" id="ARBA00023288"/>
    </source>
</evidence>
<evidence type="ECO:0000256" key="8">
    <source>
        <dbReference type="ARBA" id="ARBA00023315"/>
    </source>
</evidence>
<name>A0AAD5KGC1_9FUNG</name>
<feature type="transmembrane region" description="Helical" evidence="10">
    <location>
        <begin position="12"/>
        <end position="35"/>
    </location>
</feature>
<comment type="domain">
    <text evidence="10">The DHHC domain is required for palmitoyltransferase activity.</text>
</comment>
<comment type="similarity">
    <text evidence="10">Belongs to the DHHC palmitoyltransferase family.</text>
</comment>
<comment type="caution">
    <text evidence="13">The sequence shown here is derived from an EMBL/GenBank/DDBJ whole genome shotgun (WGS) entry which is preliminary data.</text>
</comment>
<evidence type="ECO:0000256" key="5">
    <source>
        <dbReference type="ARBA" id="ARBA00023136"/>
    </source>
</evidence>
<dbReference type="GO" id="GO:0019706">
    <property type="term" value="F:protein-cysteine S-palmitoyltransferase activity"/>
    <property type="evidence" value="ECO:0007669"/>
    <property type="project" value="UniProtKB-EC"/>
</dbReference>
<reference evidence="13" key="2">
    <citation type="submission" date="2023-02" db="EMBL/GenBank/DDBJ databases">
        <authorList>
            <consortium name="DOE Joint Genome Institute"/>
            <person name="Mondo S.J."/>
            <person name="Chang Y."/>
            <person name="Wang Y."/>
            <person name="Ahrendt S."/>
            <person name="Andreopoulos W."/>
            <person name="Barry K."/>
            <person name="Beard J."/>
            <person name="Benny G.L."/>
            <person name="Blankenship S."/>
            <person name="Bonito G."/>
            <person name="Cuomo C."/>
            <person name="Desiro A."/>
            <person name="Gervers K.A."/>
            <person name="Hundley H."/>
            <person name="Kuo A."/>
            <person name="LaButti K."/>
            <person name="Lang B.F."/>
            <person name="Lipzen A."/>
            <person name="O'Donnell K."/>
            <person name="Pangilinan J."/>
            <person name="Reynolds N."/>
            <person name="Sandor L."/>
            <person name="Smith M.W."/>
            <person name="Tsang A."/>
            <person name="Grigoriev I.V."/>
            <person name="Stajich J.E."/>
            <person name="Spatafora J.W."/>
        </authorList>
    </citation>
    <scope>NUCLEOTIDE SEQUENCE</scope>
    <source>
        <strain evidence="13">RSA 2281</strain>
    </source>
</reference>
<dbReference type="EMBL" id="JAIXMP010000011">
    <property type="protein sequence ID" value="KAI9265226.1"/>
    <property type="molecule type" value="Genomic_DNA"/>
</dbReference>
<dbReference type="Proteomes" id="UP001209540">
    <property type="component" value="Unassembled WGS sequence"/>
</dbReference>
<comment type="catalytic activity">
    <reaction evidence="9 10">
        <text>L-cysteinyl-[protein] + hexadecanoyl-CoA = S-hexadecanoyl-L-cysteinyl-[protein] + CoA</text>
        <dbReference type="Rhea" id="RHEA:36683"/>
        <dbReference type="Rhea" id="RHEA-COMP:10131"/>
        <dbReference type="Rhea" id="RHEA-COMP:11032"/>
        <dbReference type="ChEBI" id="CHEBI:29950"/>
        <dbReference type="ChEBI" id="CHEBI:57287"/>
        <dbReference type="ChEBI" id="CHEBI:57379"/>
        <dbReference type="ChEBI" id="CHEBI:74151"/>
        <dbReference type="EC" id="2.3.1.225"/>
    </reaction>
</comment>
<evidence type="ECO:0000256" key="2">
    <source>
        <dbReference type="ARBA" id="ARBA00022679"/>
    </source>
</evidence>
<keyword evidence="5 10" id="KW-0472">Membrane</keyword>
<feature type="region of interest" description="Disordered" evidence="11">
    <location>
        <begin position="287"/>
        <end position="390"/>
    </location>
</feature>
<evidence type="ECO:0000256" key="11">
    <source>
        <dbReference type="SAM" id="MobiDB-lite"/>
    </source>
</evidence>
<evidence type="ECO:0000256" key="6">
    <source>
        <dbReference type="ARBA" id="ARBA00023139"/>
    </source>
</evidence>
<feature type="transmembrane region" description="Helical" evidence="10">
    <location>
        <begin position="180"/>
        <end position="206"/>
    </location>
</feature>
<organism evidence="13 14">
    <name type="scientific">Phascolomyces articulosus</name>
    <dbReference type="NCBI Taxonomy" id="60185"/>
    <lineage>
        <taxon>Eukaryota</taxon>
        <taxon>Fungi</taxon>
        <taxon>Fungi incertae sedis</taxon>
        <taxon>Mucoromycota</taxon>
        <taxon>Mucoromycotina</taxon>
        <taxon>Mucoromycetes</taxon>
        <taxon>Mucorales</taxon>
        <taxon>Lichtheimiaceae</taxon>
        <taxon>Phascolomyces</taxon>
    </lineage>
</organism>
<feature type="transmembrane region" description="Helical" evidence="10">
    <location>
        <begin position="139"/>
        <end position="159"/>
    </location>
</feature>
<comment type="subcellular location">
    <subcellularLocation>
        <location evidence="1">Membrane</location>
        <topology evidence="1">Multi-pass membrane protein</topology>
    </subcellularLocation>
</comment>
<keyword evidence="2 10" id="KW-0808">Transferase</keyword>
<dbReference type="Pfam" id="PF01529">
    <property type="entry name" value="DHHC"/>
    <property type="match status" value="1"/>
</dbReference>
<keyword evidence="6" id="KW-0564">Palmitate</keyword>
<evidence type="ECO:0000313" key="13">
    <source>
        <dbReference type="EMBL" id="KAI9265226.1"/>
    </source>
</evidence>
<dbReference type="PANTHER" id="PTHR12246">
    <property type="entry name" value="PALMITOYLTRANSFERASE ZDHHC16"/>
    <property type="match status" value="1"/>
</dbReference>
<evidence type="ECO:0000256" key="9">
    <source>
        <dbReference type="ARBA" id="ARBA00048048"/>
    </source>
</evidence>
<dbReference type="PROSITE" id="PS50216">
    <property type="entry name" value="DHHC"/>
    <property type="match status" value="1"/>
</dbReference>
<keyword evidence="4 10" id="KW-1133">Transmembrane helix</keyword>
<dbReference type="InterPro" id="IPR039859">
    <property type="entry name" value="PFA4/ZDH16/20/ERF2-like"/>
</dbReference>
<keyword evidence="3 10" id="KW-0812">Transmembrane</keyword>
<accession>A0AAD5KGC1</accession>
<reference evidence="13" key="1">
    <citation type="journal article" date="2022" name="IScience">
        <title>Evolution of zygomycete secretomes and the origins of terrestrial fungal ecologies.</title>
        <authorList>
            <person name="Chang Y."/>
            <person name="Wang Y."/>
            <person name="Mondo S."/>
            <person name="Ahrendt S."/>
            <person name="Andreopoulos W."/>
            <person name="Barry K."/>
            <person name="Beard J."/>
            <person name="Benny G.L."/>
            <person name="Blankenship S."/>
            <person name="Bonito G."/>
            <person name="Cuomo C."/>
            <person name="Desiro A."/>
            <person name="Gervers K.A."/>
            <person name="Hundley H."/>
            <person name="Kuo A."/>
            <person name="LaButti K."/>
            <person name="Lang B.F."/>
            <person name="Lipzen A."/>
            <person name="O'Donnell K."/>
            <person name="Pangilinan J."/>
            <person name="Reynolds N."/>
            <person name="Sandor L."/>
            <person name="Smith M.E."/>
            <person name="Tsang A."/>
            <person name="Grigoriev I.V."/>
            <person name="Stajich J.E."/>
            <person name="Spatafora J.W."/>
        </authorList>
    </citation>
    <scope>NUCLEOTIDE SEQUENCE</scope>
    <source>
        <strain evidence="13">RSA 2281</strain>
    </source>
</reference>
<dbReference type="GO" id="GO:0016020">
    <property type="term" value="C:membrane"/>
    <property type="evidence" value="ECO:0007669"/>
    <property type="project" value="UniProtKB-SubCell"/>
</dbReference>
<keyword evidence="7" id="KW-0449">Lipoprotein</keyword>
<feature type="compositionally biased region" description="Basic residues" evidence="11">
    <location>
        <begin position="366"/>
        <end position="381"/>
    </location>
</feature>
<evidence type="ECO:0000259" key="12">
    <source>
        <dbReference type="Pfam" id="PF01529"/>
    </source>
</evidence>
<feature type="compositionally biased region" description="Acidic residues" evidence="11">
    <location>
        <begin position="287"/>
        <end position="321"/>
    </location>
</feature>
<evidence type="ECO:0000256" key="10">
    <source>
        <dbReference type="RuleBase" id="RU079119"/>
    </source>
</evidence>
<dbReference type="EC" id="2.3.1.225" evidence="10"/>
<feature type="transmembrane region" description="Helical" evidence="10">
    <location>
        <begin position="42"/>
        <end position="60"/>
    </location>
</feature>
<dbReference type="InterPro" id="IPR001594">
    <property type="entry name" value="Palmitoyltrfase_DHHC"/>
</dbReference>
<dbReference type="AlphaFoldDB" id="A0AAD5KGC1"/>
<sequence length="451" mass="51565">MTWQEIKGQVIVGIVALLTTFVAYTSQIFVLWNFLGGATLKTLLILIPFNVFVIMIYVNYSLVCITDPGTVPGNWMPDPKDIFIEVKRSTYAPRHCKTCNGYKPPRTHHCSTCGRCVLKMDHHCPWINNCVGFSNYGHFIRFIVYVEISSIYLFTLLSCRLAQIIRDMNSYNVHPSNTEAAFLSINLILAAAAIVTVGILSGYHVYCLTTNTTTIEGWEKGTALTFKTQSNKMISSVKYPYNLGLYQNICAVLGSQPILWFWPQRMRGDGLHFPVRKYDGTWEEIIDDEEEVEDGHEDVEEYYEEDDDQEEIMDNGEDDEEQQRRHHRHCGGGRHTNNNYRNNGIHRSNSIRSRYEEDEEQAIGRHSSRRGRQKQRDRHSKNNNNNTMEEECGTLVINAPPRVHTRASTSSFNPTTPASVMTFASSSTLVDPNAKFPTSCTSKETYEMTHR</sequence>
<feature type="domain" description="Palmitoyltransferase DHHC" evidence="12">
    <location>
        <begin position="91"/>
        <end position="220"/>
    </location>
</feature>
<proteinExistence type="inferred from homology"/>
<evidence type="ECO:0000256" key="3">
    <source>
        <dbReference type="ARBA" id="ARBA00022692"/>
    </source>
</evidence>
<feature type="compositionally biased region" description="Polar residues" evidence="11">
    <location>
        <begin position="336"/>
        <end position="352"/>
    </location>
</feature>
<gene>
    <name evidence="13" type="ORF">BDA99DRAFT_45444</name>
</gene>
<evidence type="ECO:0000256" key="1">
    <source>
        <dbReference type="ARBA" id="ARBA00004141"/>
    </source>
</evidence>
<keyword evidence="14" id="KW-1185">Reference proteome</keyword>